<feature type="region of interest" description="Disordered" evidence="1">
    <location>
        <begin position="1"/>
        <end position="29"/>
    </location>
</feature>
<dbReference type="AlphaFoldDB" id="A0A6G1E5K3"/>
<comment type="caution">
    <text evidence="2">The sequence shown here is derived from an EMBL/GenBank/DDBJ whole genome shotgun (WGS) entry which is preliminary data.</text>
</comment>
<sequence length="78" mass="8064">MLARRADVDTERSKEGWPHLPQLGGAEGGRGRVGIRAYYADGRGRRGSPSGARLNGKGGRAEKTVAGSRPQGFGSAGA</sequence>
<protein>
    <submittedName>
        <fullName evidence="2">Uncharacterized protein</fullName>
    </submittedName>
</protein>
<gene>
    <name evidence="2" type="ORF">E2562_031692</name>
</gene>
<dbReference type="EMBL" id="SPHZ02000005">
    <property type="protein sequence ID" value="KAF0919836.1"/>
    <property type="molecule type" value="Genomic_DNA"/>
</dbReference>
<feature type="compositionally biased region" description="Basic and acidic residues" evidence="1">
    <location>
        <begin position="1"/>
        <end position="17"/>
    </location>
</feature>
<feature type="region of interest" description="Disordered" evidence="1">
    <location>
        <begin position="41"/>
        <end position="78"/>
    </location>
</feature>
<dbReference type="Proteomes" id="UP000479710">
    <property type="component" value="Unassembled WGS sequence"/>
</dbReference>
<evidence type="ECO:0000256" key="1">
    <source>
        <dbReference type="SAM" id="MobiDB-lite"/>
    </source>
</evidence>
<accession>A0A6G1E5K3</accession>
<name>A0A6G1E5K3_9ORYZ</name>
<evidence type="ECO:0000313" key="2">
    <source>
        <dbReference type="EMBL" id="KAF0919836.1"/>
    </source>
</evidence>
<organism evidence="2 3">
    <name type="scientific">Oryza meyeriana var. granulata</name>
    <dbReference type="NCBI Taxonomy" id="110450"/>
    <lineage>
        <taxon>Eukaryota</taxon>
        <taxon>Viridiplantae</taxon>
        <taxon>Streptophyta</taxon>
        <taxon>Embryophyta</taxon>
        <taxon>Tracheophyta</taxon>
        <taxon>Spermatophyta</taxon>
        <taxon>Magnoliopsida</taxon>
        <taxon>Liliopsida</taxon>
        <taxon>Poales</taxon>
        <taxon>Poaceae</taxon>
        <taxon>BOP clade</taxon>
        <taxon>Oryzoideae</taxon>
        <taxon>Oryzeae</taxon>
        <taxon>Oryzinae</taxon>
        <taxon>Oryza</taxon>
        <taxon>Oryza meyeriana</taxon>
    </lineage>
</organism>
<reference evidence="2 3" key="1">
    <citation type="submission" date="2019-11" db="EMBL/GenBank/DDBJ databases">
        <title>Whole genome sequence of Oryza granulata.</title>
        <authorList>
            <person name="Li W."/>
        </authorList>
    </citation>
    <scope>NUCLEOTIDE SEQUENCE [LARGE SCALE GENOMIC DNA]</scope>
    <source>
        <strain evidence="3">cv. Menghai</strain>
        <tissue evidence="2">Leaf</tissue>
    </source>
</reference>
<keyword evidence="3" id="KW-1185">Reference proteome</keyword>
<proteinExistence type="predicted"/>
<evidence type="ECO:0000313" key="3">
    <source>
        <dbReference type="Proteomes" id="UP000479710"/>
    </source>
</evidence>